<accession>A0A6I9SE15</accession>
<dbReference type="GO" id="GO:0005634">
    <property type="term" value="C:nucleus"/>
    <property type="evidence" value="ECO:0007669"/>
    <property type="project" value="InterPro"/>
</dbReference>
<dbReference type="Proteomes" id="UP000504607">
    <property type="component" value="Unplaced"/>
</dbReference>
<evidence type="ECO:0000313" key="2">
    <source>
        <dbReference type="RefSeq" id="XP_010941758.1"/>
    </source>
</evidence>
<reference evidence="2" key="1">
    <citation type="submission" date="2025-08" db="UniProtKB">
        <authorList>
            <consortium name="RefSeq"/>
        </authorList>
    </citation>
    <scope>IDENTIFICATION</scope>
</reference>
<sequence>MESRGKGGGVGLRVTEIETAADGLGRSEIFHIVKEILGFVLYMHHQIPSILQHLENEYDTLKEEHKSLEETVLKPIESKPSFQRKHNLRKREVKQGIKRLEKLMNSISSLLSALQGALDEMPNIQGVTMVLGASPLRPQHVYQMLFFHGKFDYGSAKDSTKSKVAEALSRKAIRALISSGAGSSSYAGPSKLFLLVKSTSTFNLPLHFLPKRDFHYSKKNFPHFVATLQIAPFNLNIKCKIPDRVINDSQHTSKVASSSCLSDSTLNDVIWFQCRHIIKGLASKTPIEC</sequence>
<dbReference type="GO" id="GO:0007096">
    <property type="term" value="P:regulation of exit from mitosis"/>
    <property type="evidence" value="ECO:0007669"/>
    <property type="project" value="InterPro"/>
</dbReference>
<dbReference type="RefSeq" id="XP_010941758.1">
    <property type="nucleotide sequence ID" value="XM_010943456.3"/>
</dbReference>
<dbReference type="PANTHER" id="PTHR15681">
    <property type="entry name" value="MAD2L1-BINDING PROTEIN"/>
    <property type="match status" value="1"/>
</dbReference>
<protein>
    <submittedName>
        <fullName evidence="2">Uncharacterized protein LOC105059935 isoform X1</fullName>
    </submittedName>
</protein>
<dbReference type="InterPro" id="IPR009511">
    <property type="entry name" value="MAD1/Cdc20-bound-Mad2-bd"/>
</dbReference>
<dbReference type="GeneID" id="105059935"/>
<dbReference type="KEGG" id="egu:105059935"/>
<proteinExistence type="predicted"/>
<organism evidence="1 2">
    <name type="scientific">Elaeis guineensis var. tenera</name>
    <name type="common">Oil palm</name>
    <dbReference type="NCBI Taxonomy" id="51953"/>
    <lineage>
        <taxon>Eukaryota</taxon>
        <taxon>Viridiplantae</taxon>
        <taxon>Streptophyta</taxon>
        <taxon>Embryophyta</taxon>
        <taxon>Tracheophyta</taxon>
        <taxon>Spermatophyta</taxon>
        <taxon>Magnoliopsida</taxon>
        <taxon>Liliopsida</taxon>
        <taxon>Arecaceae</taxon>
        <taxon>Arecoideae</taxon>
        <taxon>Cocoseae</taxon>
        <taxon>Elaeidinae</taxon>
        <taxon>Elaeis</taxon>
    </lineage>
</organism>
<dbReference type="Gene3D" id="3.30.900.20">
    <property type="match status" value="1"/>
</dbReference>
<name>A0A6I9SE15_ELAGV</name>
<dbReference type="PANTHER" id="PTHR15681:SF1">
    <property type="entry name" value="MAD2L1-BINDING PROTEIN"/>
    <property type="match status" value="1"/>
</dbReference>
<dbReference type="AlphaFoldDB" id="A0A6I9SE15"/>
<dbReference type="InterPro" id="IPR053729">
    <property type="entry name" value="MAD2L1BP_domain_sf"/>
</dbReference>
<dbReference type="InParanoid" id="A0A6I9SE15"/>
<gene>
    <name evidence="2" type="primary">LOC105059935</name>
</gene>
<evidence type="ECO:0000313" key="1">
    <source>
        <dbReference type="Proteomes" id="UP000504607"/>
    </source>
</evidence>
<dbReference type="OrthoDB" id="768308at2759"/>
<keyword evidence="1" id="KW-1185">Reference proteome</keyword>